<gene>
    <name evidence="6" type="ORF">G9U52_23865</name>
</gene>
<evidence type="ECO:0000313" key="7">
    <source>
        <dbReference type="Proteomes" id="UP001165962"/>
    </source>
</evidence>
<keyword evidence="1" id="KW-0678">Repressor</keyword>
<proteinExistence type="predicted"/>
<evidence type="ECO:0000256" key="1">
    <source>
        <dbReference type="ARBA" id="ARBA00022491"/>
    </source>
</evidence>
<reference evidence="6" key="1">
    <citation type="submission" date="2020-03" db="EMBL/GenBank/DDBJ databases">
        <title>Draft sequencing of Paenibacilllus sp. S3N08.</title>
        <authorList>
            <person name="Kim D.-U."/>
        </authorList>
    </citation>
    <scope>NUCLEOTIDE SEQUENCE</scope>
    <source>
        <strain evidence="6">S3N08</strain>
    </source>
</reference>
<keyword evidence="4" id="KW-0804">Transcription</keyword>
<evidence type="ECO:0000256" key="3">
    <source>
        <dbReference type="ARBA" id="ARBA00023125"/>
    </source>
</evidence>
<evidence type="ECO:0000313" key="6">
    <source>
        <dbReference type="EMBL" id="NHN32858.1"/>
    </source>
</evidence>
<dbReference type="SUPFAM" id="SSF46955">
    <property type="entry name" value="Putative DNA-binding domain"/>
    <property type="match status" value="1"/>
</dbReference>
<sequence length="127" mass="14847">MSEVNGFSIKQTSEQTGLSDDTIRYYEKIGLLPRAERKANGHRVYRSEDINSMNIILCLKKTGMSLDDMKPYLHLSYGDDLTEFPELYRMLQDHKKNIENQIVELQIIVDFINIKLNRKNVNDSKIH</sequence>
<name>A0ABX0JA96_9BACL</name>
<dbReference type="PANTHER" id="PTHR30204:SF69">
    <property type="entry name" value="MERR-FAMILY TRANSCRIPTIONAL REGULATOR"/>
    <property type="match status" value="1"/>
</dbReference>
<keyword evidence="7" id="KW-1185">Reference proteome</keyword>
<keyword evidence="2" id="KW-0805">Transcription regulation</keyword>
<accession>A0ABX0JA96</accession>
<dbReference type="CDD" id="cd01109">
    <property type="entry name" value="HTH_YyaN"/>
    <property type="match status" value="1"/>
</dbReference>
<dbReference type="PANTHER" id="PTHR30204">
    <property type="entry name" value="REDOX-CYCLING DRUG-SENSING TRANSCRIPTIONAL ACTIVATOR SOXR"/>
    <property type="match status" value="1"/>
</dbReference>
<evidence type="ECO:0000256" key="2">
    <source>
        <dbReference type="ARBA" id="ARBA00023015"/>
    </source>
</evidence>
<comment type="caution">
    <text evidence="6">The sequence shown here is derived from an EMBL/GenBank/DDBJ whole genome shotgun (WGS) entry which is preliminary data.</text>
</comment>
<evidence type="ECO:0000259" key="5">
    <source>
        <dbReference type="PROSITE" id="PS50937"/>
    </source>
</evidence>
<feature type="domain" description="HTH merR-type" evidence="5">
    <location>
        <begin position="6"/>
        <end position="75"/>
    </location>
</feature>
<dbReference type="InterPro" id="IPR047057">
    <property type="entry name" value="MerR_fam"/>
</dbReference>
<dbReference type="EMBL" id="JAAOIW010000009">
    <property type="protein sequence ID" value="NHN32858.1"/>
    <property type="molecule type" value="Genomic_DNA"/>
</dbReference>
<evidence type="ECO:0000256" key="4">
    <source>
        <dbReference type="ARBA" id="ARBA00023163"/>
    </source>
</evidence>
<dbReference type="InterPro" id="IPR009061">
    <property type="entry name" value="DNA-bd_dom_put_sf"/>
</dbReference>
<dbReference type="Gene3D" id="1.10.1660.10">
    <property type="match status" value="1"/>
</dbReference>
<keyword evidence="3" id="KW-0238">DNA-binding</keyword>
<dbReference type="PROSITE" id="PS50937">
    <property type="entry name" value="HTH_MERR_2"/>
    <property type="match status" value="1"/>
</dbReference>
<dbReference type="SMART" id="SM00422">
    <property type="entry name" value="HTH_MERR"/>
    <property type="match status" value="1"/>
</dbReference>
<dbReference type="InterPro" id="IPR000551">
    <property type="entry name" value="MerR-type_HTH_dom"/>
</dbReference>
<protein>
    <submittedName>
        <fullName evidence="6">MerR family transcriptional regulator</fullName>
    </submittedName>
</protein>
<dbReference type="RefSeq" id="WP_166153147.1">
    <property type="nucleotide sequence ID" value="NZ_JAAOIW010000009.1"/>
</dbReference>
<organism evidence="6 7">
    <name type="scientific">Paenibacillus agricola</name>
    <dbReference type="NCBI Taxonomy" id="2716264"/>
    <lineage>
        <taxon>Bacteria</taxon>
        <taxon>Bacillati</taxon>
        <taxon>Bacillota</taxon>
        <taxon>Bacilli</taxon>
        <taxon>Bacillales</taxon>
        <taxon>Paenibacillaceae</taxon>
        <taxon>Paenibacillus</taxon>
    </lineage>
</organism>
<dbReference type="Proteomes" id="UP001165962">
    <property type="component" value="Unassembled WGS sequence"/>
</dbReference>
<dbReference type="Pfam" id="PF13411">
    <property type="entry name" value="MerR_1"/>
    <property type="match status" value="1"/>
</dbReference>